<reference evidence="2" key="1">
    <citation type="thesis" date="2021" institute="BYU ScholarsArchive" country="Provo, UT, USA">
        <title>Applications of and Algorithms for Genome Assembly and Genomic Analyses with an Emphasis on Marine Teleosts.</title>
        <authorList>
            <person name="Pickett B.D."/>
        </authorList>
    </citation>
    <scope>NUCLEOTIDE SEQUENCE</scope>
    <source>
        <strain evidence="2">HI-2016</strain>
    </source>
</reference>
<evidence type="ECO:0000313" key="2">
    <source>
        <dbReference type="EMBL" id="KAG9347980.1"/>
    </source>
</evidence>
<proteinExistence type="predicted"/>
<evidence type="ECO:0000256" key="1">
    <source>
        <dbReference type="SAM" id="MobiDB-lite"/>
    </source>
</evidence>
<dbReference type="AlphaFoldDB" id="A0A8T2P7V2"/>
<name>A0A8T2P7V2_9TELE</name>
<sequence length="103" mass="11171">MTEGSLFSVISVAVWQADDLIVVRKGEACRESVRQFCPSDKGANGSLASLGEGLLGLGNVFNISVSLFLFTEKERERGREREGTDNAQEQGILGEFTFMPDGP</sequence>
<comment type="caution">
    <text evidence="2">The sequence shown here is derived from an EMBL/GenBank/DDBJ whole genome shotgun (WGS) entry which is preliminary data.</text>
</comment>
<feature type="compositionally biased region" description="Basic and acidic residues" evidence="1">
    <location>
        <begin position="75"/>
        <end position="84"/>
    </location>
</feature>
<dbReference type="Proteomes" id="UP000824540">
    <property type="component" value="Unassembled WGS sequence"/>
</dbReference>
<protein>
    <submittedName>
        <fullName evidence="2">Uncharacterized protein</fullName>
    </submittedName>
</protein>
<dbReference type="EMBL" id="JAFBMS010000012">
    <property type="protein sequence ID" value="KAG9347980.1"/>
    <property type="molecule type" value="Genomic_DNA"/>
</dbReference>
<organism evidence="2 3">
    <name type="scientific">Albula glossodonta</name>
    <name type="common">roundjaw bonefish</name>
    <dbReference type="NCBI Taxonomy" id="121402"/>
    <lineage>
        <taxon>Eukaryota</taxon>
        <taxon>Metazoa</taxon>
        <taxon>Chordata</taxon>
        <taxon>Craniata</taxon>
        <taxon>Vertebrata</taxon>
        <taxon>Euteleostomi</taxon>
        <taxon>Actinopterygii</taxon>
        <taxon>Neopterygii</taxon>
        <taxon>Teleostei</taxon>
        <taxon>Albuliformes</taxon>
        <taxon>Albulidae</taxon>
        <taxon>Albula</taxon>
    </lineage>
</organism>
<gene>
    <name evidence="2" type="ORF">JZ751_003999</name>
</gene>
<evidence type="ECO:0000313" key="3">
    <source>
        <dbReference type="Proteomes" id="UP000824540"/>
    </source>
</evidence>
<feature type="region of interest" description="Disordered" evidence="1">
    <location>
        <begin position="75"/>
        <end position="103"/>
    </location>
</feature>
<keyword evidence="3" id="KW-1185">Reference proteome</keyword>
<accession>A0A8T2P7V2</accession>